<keyword evidence="2" id="KW-1185">Reference proteome</keyword>
<name>A0A1G9PZF3_9ACTN</name>
<dbReference type="PANTHER" id="PTHR34849:SF3">
    <property type="entry name" value="SSR2962 PROTEIN"/>
    <property type="match status" value="1"/>
</dbReference>
<dbReference type="AlphaFoldDB" id="A0A1G9PZF3"/>
<dbReference type="Gene3D" id="1.10.10.10">
    <property type="entry name" value="Winged helix-like DNA-binding domain superfamily/Winged helix DNA-binding domain"/>
    <property type="match status" value="1"/>
</dbReference>
<organism evidence="1 2">
    <name type="scientific">Geodermatophilus siccatus</name>
    <dbReference type="NCBI Taxonomy" id="1137991"/>
    <lineage>
        <taxon>Bacteria</taxon>
        <taxon>Bacillati</taxon>
        <taxon>Actinomycetota</taxon>
        <taxon>Actinomycetes</taxon>
        <taxon>Geodermatophilales</taxon>
        <taxon>Geodermatophilaceae</taxon>
        <taxon>Geodermatophilus</taxon>
    </lineage>
</organism>
<proteinExistence type="predicted"/>
<evidence type="ECO:0000313" key="1">
    <source>
        <dbReference type="EMBL" id="SDM04119.1"/>
    </source>
</evidence>
<dbReference type="STRING" id="1137991.SAMN05660642_01432"/>
<gene>
    <name evidence="1" type="ORF">SAMN05660642_01432</name>
</gene>
<dbReference type="Proteomes" id="UP000198680">
    <property type="component" value="Unassembled WGS sequence"/>
</dbReference>
<sequence>MLGLVGEHGHTGRMSSDRLGLIATDPAVLSGQAVIAGTRVPVSVVLDCLAAGMSAEQIVEEYPTLTSEGVQAAAAYGALLAREELVPLGPE</sequence>
<dbReference type="InterPro" id="IPR007367">
    <property type="entry name" value="DUF433"/>
</dbReference>
<dbReference type="PANTHER" id="PTHR34849">
    <property type="entry name" value="SSL5025 PROTEIN"/>
    <property type="match status" value="1"/>
</dbReference>
<dbReference type="InterPro" id="IPR036388">
    <property type="entry name" value="WH-like_DNA-bd_sf"/>
</dbReference>
<dbReference type="SUPFAM" id="SSF46689">
    <property type="entry name" value="Homeodomain-like"/>
    <property type="match status" value="1"/>
</dbReference>
<dbReference type="EMBL" id="FNHE01000003">
    <property type="protein sequence ID" value="SDM04119.1"/>
    <property type="molecule type" value="Genomic_DNA"/>
</dbReference>
<accession>A0A1G9PZF3</accession>
<evidence type="ECO:0000313" key="2">
    <source>
        <dbReference type="Proteomes" id="UP000198680"/>
    </source>
</evidence>
<dbReference type="InterPro" id="IPR009057">
    <property type="entry name" value="Homeodomain-like_sf"/>
</dbReference>
<reference evidence="2" key="1">
    <citation type="submission" date="2016-10" db="EMBL/GenBank/DDBJ databases">
        <authorList>
            <person name="Varghese N."/>
            <person name="Submissions S."/>
        </authorList>
    </citation>
    <scope>NUCLEOTIDE SEQUENCE [LARGE SCALE GENOMIC DNA]</scope>
    <source>
        <strain evidence="2">DSM 45419</strain>
    </source>
</reference>
<protein>
    <submittedName>
        <fullName evidence="1">Uncharacterized conserved protein, DUF433 family</fullName>
    </submittedName>
</protein>
<dbReference type="Pfam" id="PF04255">
    <property type="entry name" value="DUF433"/>
    <property type="match status" value="1"/>
</dbReference>